<proteinExistence type="predicted"/>
<accession>A0A0L8HZL4</accession>
<feature type="transmembrane region" description="Helical" evidence="1">
    <location>
        <begin position="21"/>
        <end position="42"/>
    </location>
</feature>
<keyword evidence="1" id="KW-0812">Transmembrane</keyword>
<dbReference type="EMBL" id="KQ417009">
    <property type="protein sequence ID" value="KOF94235.1"/>
    <property type="molecule type" value="Genomic_DNA"/>
</dbReference>
<keyword evidence="1" id="KW-0472">Membrane</keyword>
<gene>
    <name evidence="2" type="ORF">OCBIM_22002427mg</name>
</gene>
<name>A0A0L8HZL4_OCTBM</name>
<evidence type="ECO:0000256" key="1">
    <source>
        <dbReference type="SAM" id="Phobius"/>
    </source>
</evidence>
<protein>
    <submittedName>
        <fullName evidence="2">Uncharacterized protein</fullName>
    </submittedName>
</protein>
<dbReference type="AlphaFoldDB" id="A0A0L8HZL4"/>
<reference evidence="2" key="1">
    <citation type="submission" date="2015-07" db="EMBL/GenBank/DDBJ databases">
        <title>MeaNS - Measles Nucleotide Surveillance Program.</title>
        <authorList>
            <person name="Tran T."/>
            <person name="Druce J."/>
        </authorList>
    </citation>
    <scope>NUCLEOTIDE SEQUENCE</scope>
    <source>
        <strain evidence="2">UCB-OBI-ISO-001</strain>
        <tissue evidence="2">Gonad</tissue>
    </source>
</reference>
<keyword evidence="1" id="KW-1133">Transmembrane helix</keyword>
<evidence type="ECO:0000313" key="2">
    <source>
        <dbReference type="EMBL" id="KOF94235.1"/>
    </source>
</evidence>
<organism evidence="2">
    <name type="scientific">Octopus bimaculoides</name>
    <name type="common">California two-spotted octopus</name>
    <dbReference type="NCBI Taxonomy" id="37653"/>
    <lineage>
        <taxon>Eukaryota</taxon>
        <taxon>Metazoa</taxon>
        <taxon>Spiralia</taxon>
        <taxon>Lophotrochozoa</taxon>
        <taxon>Mollusca</taxon>
        <taxon>Cephalopoda</taxon>
        <taxon>Coleoidea</taxon>
        <taxon>Octopodiformes</taxon>
        <taxon>Octopoda</taxon>
        <taxon>Incirrata</taxon>
        <taxon>Octopodidae</taxon>
        <taxon>Octopus</taxon>
    </lineage>
</organism>
<sequence>MYNPLRKSNSNTFLSGENFTFLVIPLFVYMCIFYTIGFYQWVPYYFNIYLYSIFYNLGTI</sequence>